<dbReference type="PANTHER" id="PTHR31297:SF41">
    <property type="entry name" value="ENDOGLUCANASE, PUTATIVE (AFU_ORTHOLOGUE AFUA_5G01830)-RELATED"/>
    <property type="match status" value="1"/>
</dbReference>
<dbReference type="InterPro" id="IPR005084">
    <property type="entry name" value="CBM6"/>
</dbReference>
<dbReference type="RefSeq" id="WP_081199327.1">
    <property type="nucleotide sequence ID" value="NZ_FOCZ01000001.1"/>
</dbReference>
<dbReference type="GO" id="GO:0030245">
    <property type="term" value="P:cellulose catabolic process"/>
    <property type="evidence" value="ECO:0007669"/>
    <property type="project" value="UniProtKB-KW"/>
</dbReference>
<evidence type="ECO:0000313" key="10">
    <source>
        <dbReference type="EMBL" id="OQP50862.1"/>
    </source>
</evidence>
<dbReference type="InterPro" id="IPR006584">
    <property type="entry name" value="Cellulose-bd_IV"/>
</dbReference>
<evidence type="ECO:0000256" key="6">
    <source>
        <dbReference type="ARBA" id="ARBA00023295"/>
    </source>
</evidence>
<reference evidence="11" key="1">
    <citation type="submission" date="2016-04" db="EMBL/GenBank/DDBJ databases">
        <authorList>
            <person name="Chen L."/>
            <person name="Zhuang W."/>
            <person name="Wang G."/>
        </authorList>
    </citation>
    <scope>NUCLEOTIDE SEQUENCE [LARGE SCALE GENOMIC DNA]</scope>
    <source>
        <strain evidence="11">17621</strain>
    </source>
</reference>
<feature type="domain" description="CBM6" evidence="9">
    <location>
        <begin position="445"/>
        <end position="580"/>
    </location>
</feature>
<keyword evidence="2" id="KW-0732">Signal</keyword>
<evidence type="ECO:0000256" key="2">
    <source>
        <dbReference type="ARBA" id="ARBA00022729"/>
    </source>
</evidence>
<dbReference type="InterPro" id="IPR008979">
    <property type="entry name" value="Galactose-bd-like_sf"/>
</dbReference>
<dbReference type="SMART" id="SM00606">
    <property type="entry name" value="CBD_IV"/>
    <property type="match status" value="1"/>
</dbReference>
<evidence type="ECO:0000256" key="5">
    <source>
        <dbReference type="ARBA" id="ARBA00023277"/>
    </source>
</evidence>
<evidence type="ECO:0000259" key="9">
    <source>
        <dbReference type="PROSITE" id="PS51175"/>
    </source>
</evidence>
<dbReference type="GO" id="GO:0008422">
    <property type="term" value="F:beta-glucosidase activity"/>
    <property type="evidence" value="ECO:0007669"/>
    <property type="project" value="TreeGrafter"/>
</dbReference>
<dbReference type="AlphaFoldDB" id="A0A1V9EXM8"/>
<keyword evidence="6 8" id="KW-0326">Glycosidase</keyword>
<keyword evidence="11" id="KW-1185">Reference proteome</keyword>
<dbReference type="PROSITE" id="PS51175">
    <property type="entry name" value="CBM6"/>
    <property type="match status" value="1"/>
</dbReference>
<dbReference type="InterPro" id="IPR001547">
    <property type="entry name" value="Glyco_hydro_5"/>
</dbReference>
<evidence type="ECO:0000256" key="3">
    <source>
        <dbReference type="ARBA" id="ARBA00022801"/>
    </source>
</evidence>
<keyword evidence="7" id="KW-0624">Polysaccharide degradation</keyword>
<accession>A0A1V9EXM8</accession>
<evidence type="ECO:0000256" key="7">
    <source>
        <dbReference type="ARBA" id="ARBA00023326"/>
    </source>
</evidence>
<dbReference type="GO" id="GO:0009986">
    <property type="term" value="C:cell surface"/>
    <property type="evidence" value="ECO:0007669"/>
    <property type="project" value="TreeGrafter"/>
</dbReference>
<evidence type="ECO:0000313" key="11">
    <source>
        <dbReference type="Proteomes" id="UP000192610"/>
    </source>
</evidence>
<gene>
    <name evidence="10" type="ORF">A4H97_03280</name>
</gene>
<dbReference type="Gene3D" id="2.60.120.260">
    <property type="entry name" value="Galactose-binding domain-like"/>
    <property type="match status" value="1"/>
</dbReference>
<dbReference type="EMBL" id="LVXG01000012">
    <property type="protein sequence ID" value="OQP50862.1"/>
    <property type="molecule type" value="Genomic_DNA"/>
</dbReference>
<dbReference type="Pfam" id="PF03422">
    <property type="entry name" value="CBM_6"/>
    <property type="match status" value="1"/>
</dbReference>
<dbReference type="SUPFAM" id="SSF49785">
    <property type="entry name" value="Galactose-binding domain-like"/>
    <property type="match status" value="1"/>
</dbReference>
<keyword evidence="4" id="KW-0136">Cellulose degradation</keyword>
<dbReference type="CDD" id="cd04080">
    <property type="entry name" value="CBM6_cellulase-like"/>
    <property type="match status" value="1"/>
</dbReference>
<proteinExistence type="inferred from homology"/>
<organism evidence="10 11">
    <name type="scientific">Niastella yeongjuensis</name>
    <dbReference type="NCBI Taxonomy" id="354355"/>
    <lineage>
        <taxon>Bacteria</taxon>
        <taxon>Pseudomonadati</taxon>
        <taxon>Bacteroidota</taxon>
        <taxon>Chitinophagia</taxon>
        <taxon>Chitinophagales</taxon>
        <taxon>Chitinophagaceae</taxon>
        <taxon>Niastella</taxon>
    </lineage>
</organism>
<dbReference type="InterPro" id="IPR050386">
    <property type="entry name" value="Glycosyl_hydrolase_5"/>
</dbReference>
<comment type="caution">
    <text evidence="10">The sequence shown here is derived from an EMBL/GenBank/DDBJ whole genome shotgun (WGS) entry which is preliminary data.</text>
</comment>
<keyword evidence="5" id="KW-0119">Carbohydrate metabolism</keyword>
<dbReference type="GO" id="GO:0030246">
    <property type="term" value="F:carbohydrate binding"/>
    <property type="evidence" value="ECO:0007669"/>
    <property type="project" value="InterPro"/>
</dbReference>
<dbReference type="PANTHER" id="PTHR31297">
    <property type="entry name" value="GLUCAN ENDO-1,6-BETA-GLUCOSIDASE B"/>
    <property type="match status" value="1"/>
</dbReference>
<keyword evidence="3 8" id="KW-0378">Hydrolase</keyword>
<protein>
    <submittedName>
        <fullName evidence="10">Glycosyl hydrolase family 5</fullName>
    </submittedName>
</protein>
<dbReference type="OrthoDB" id="9800955at2"/>
<evidence type="ECO:0000256" key="1">
    <source>
        <dbReference type="ARBA" id="ARBA00005641"/>
    </source>
</evidence>
<sequence>MAISFRYSIFLAALIVITTHSFGQGFLKVQGKQIVNEKGQPVIWRSMGLGGWLLQEGYMFRVSNLGTQHRIKESITGLVGEEKTKQFYDAWLTQHTTKADFDSMAAWGFNSVRLPLHYNLFTLPVEQEPTAGQQTWLTKGFAITDSVLSWCRSNKMYLILDMHATPGGQGNDLNISDRNAGKPSLWESDANRQKLIALWKQLAKRYVNEPYIGGYDIINEPNWGFEDSTDKRGTAEKKNVPLKQLLIDMTNAIREVDTKHIIIIEGNGFGNNYNGVLPPWDNNLVLSFHKYGNFNTQPAIQKFLDLRDKFNIPLWLGESGENSNTWFTECIRLVEENGIGWAWWPLKKMGISNPLEIKIPEGYEQILNYWRGNGPRPDSATAWKVLQQLLNNVKVQNNIVHRDVVDAMFRQVQTNKTLPFKQHLIAAGTTVIPAVEFDLGKQGQAYYDKDTASYQYTPGVHTQGNRGHSYRNDGVDINSSESEPGIFSIEDGEWLQYTIQVKKAGSYQIGFNTTVESEGAQLSLLANEKTVVDKLTLPVADSKQNNKTTWVKNVYLPAGVTRLKLIANKGGFNLQSISFIKDK</sequence>
<comment type="similarity">
    <text evidence="1 8">Belongs to the glycosyl hydrolase 5 (cellulase A) family.</text>
</comment>
<dbReference type="STRING" id="354355.SAMN05660816_00284"/>
<dbReference type="SUPFAM" id="SSF51445">
    <property type="entry name" value="(Trans)glycosidases"/>
    <property type="match status" value="1"/>
</dbReference>
<dbReference type="Proteomes" id="UP000192610">
    <property type="component" value="Unassembled WGS sequence"/>
</dbReference>
<dbReference type="Gene3D" id="3.20.20.80">
    <property type="entry name" value="Glycosidases"/>
    <property type="match status" value="1"/>
</dbReference>
<evidence type="ECO:0000256" key="8">
    <source>
        <dbReference type="RuleBase" id="RU361153"/>
    </source>
</evidence>
<dbReference type="GO" id="GO:0005576">
    <property type="term" value="C:extracellular region"/>
    <property type="evidence" value="ECO:0007669"/>
    <property type="project" value="TreeGrafter"/>
</dbReference>
<dbReference type="Pfam" id="PF00150">
    <property type="entry name" value="Cellulase"/>
    <property type="match status" value="1"/>
</dbReference>
<dbReference type="InterPro" id="IPR017853">
    <property type="entry name" value="GH"/>
</dbReference>
<name>A0A1V9EXM8_9BACT</name>
<evidence type="ECO:0000256" key="4">
    <source>
        <dbReference type="ARBA" id="ARBA00023001"/>
    </source>
</evidence>